<proteinExistence type="predicted"/>
<dbReference type="InterPro" id="IPR011852">
    <property type="entry name" value="TRAP_TAXI"/>
</dbReference>
<name>A0ABV9Z7N3_9HYPH</name>
<evidence type="ECO:0000256" key="1">
    <source>
        <dbReference type="SAM" id="SignalP"/>
    </source>
</evidence>
<comment type="caution">
    <text evidence="2">The sequence shown here is derived from an EMBL/GenBank/DDBJ whole genome shotgun (WGS) entry which is preliminary data.</text>
</comment>
<keyword evidence="3" id="KW-1185">Reference proteome</keyword>
<dbReference type="Proteomes" id="UP001595796">
    <property type="component" value="Unassembled WGS sequence"/>
</dbReference>
<dbReference type="RefSeq" id="WP_162799601.1">
    <property type="nucleotide sequence ID" value="NZ_JBHSJF010000006.1"/>
</dbReference>
<keyword evidence="1" id="KW-0732">Signal</keyword>
<evidence type="ECO:0000313" key="3">
    <source>
        <dbReference type="Proteomes" id="UP001595796"/>
    </source>
</evidence>
<gene>
    <name evidence="2" type="ORF">ACFPFW_12510</name>
</gene>
<dbReference type="PANTHER" id="PTHR42941:SF1">
    <property type="entry name" value="SLL1037 PROTEIN"/>
    <property type="match status" value="1"/>
</dbReference>
<evidence type="ECO:0000313" key="2">
    <source>
        <dbReference type="EMBL" id="MFC5068831.1"/>
    </source>
</evidence>
<feature type="chain" id="PRO_5046556851" evidence="1">
    <location>
        <begin position="23"/>
        <end position="385"/>
    </location>
</feature>
<dbReference type="PANTHER" id="PTHR42941">
    <property type="entry name" value="SLL1037 PROTEIN"/>
    <property type="match status" value="1"/>
</dbReference>
<dbReference type="Gene3D" id="3.40.190.10">
    <property type="entry name" value="Periplasmic binding protein-like II"/>
    <property type="match status" value="2"/>
</dbReference>
<dbReference type="Pfam" id="PF16868">
    <property type="entry name" value="NMT1_3"/>
    <property type="match status" value="1"/>
</dbReference>
<dbReference type="SUPFAM" id="SSF53850">
    <property type="entry name" value="Periplasmic binding protein-like II"/>
    <property type="match status" value="1"/>
</dbReference>
<accession>A0ABV9Z7N3</accession>
<feature type="signal peptide" evidence="1">
    <location>
        <begin position="1"/>
        <end position="22"/>
    </location>
</feature>
<sequence>MRRLVLRTIAFVCLLTASVAPAISQTADTANENPIEARLRDQKNAWTVGIAGGLLDTTNMRFADEMGRALNDGDNLRVMPMVGFGSASNLEDLLYLRGVDVAFTQSDVFEYFRTERKIGNLDKRVQFVARFPIAELHILARGDIRSVEDLRGKRVSFGPLGTSASMTGTIVLQRLGIPVEKVFIDHTQGMKDLASGDLAAIVRVAGRPLGFFAEMPANTGFHFLPVPFTEKFADYYTLSELSSDDYPGLVPKGQTVETIGVPTVLAVYNWPKSNPRYKKVERFVERLFQNWDKLQVEGFHPKWREVNLAATVPGWQRFGVAERVLQQAGAQNDTSDDLSSQFGSYLDAQKGNQTQADRDALFKEFMAWRAQQNKRQQKPKAISSN</sequence>
<dbReference type="EMBL" id="JBHSJF010000006">
    <property type="protein sequence ID" value="MFC5068831.1"/>
    <property type="molecule type" value="Genomic_DNA"/>
</dbReference>
<reference evidence="3" key="1">
    <citation type="journal article" date="2019" name="Int. J. Syst. Evol. Microbiol.">
        <title>The Global Catalogue of Microorganisms (GCM) 10K type strain sequencing project: providing services to taxonomists for standard genome sequencing and annotation.</title>
        <authorList>
            <consortium name="The Broad Institute Genomics Platform"/>
            <consortium name="The Broad Institute Genome Sequencing Center for Infectious Disease"/>
            <person name="Wu L."/>
            <person name="Ma J."/>
        </authorList>
    </citation>
    <scope>NUCLEOTIDE SEQUENCE [LARGE SCALE GENOMIC DNA]</scope>
    <source>
        <strain evidence="3">CGMCC 1.16444</strain>
    </source>
</reference>
<protein>
    <submittedName>
        <fullName evidence="2">TAXI family TRAP transporter solute-binding subunit</fullName>
    </submittedName>
</protein>
<organism evidence="2 3">
    <name type="scientific">Flaviflagellibacter deserti</name>
    <dbReference type="NCBI Taxonomy" id="2267266"/>
    <lineage>
        <taxon>Bacteria</taxon>
        <taxon>Pseudomonadati</taxon>
        <taxon>Pseudomonadota</taxon>
        <taxon>Alphaproteobacteria</taxon>
        <taxon>Hyphomicrobiales</taxon>
        <taxon>Flaviflagellibacter</taxon>
    </lineage>
</organism>